<reference evidence="2" key="1">
    <citation type="submission" date="2017-02" db="EMBL/GenBank/DDBJ databases">
        <authorList>
            <person name="Mornico D."/>
        </authorList>
    </citation>
    <scope>NUCLEOTIDE SEQUENCE [LARGE SCALE GENOMIC DNA]</scope>
</reference>
<keyword evidence="2" id="KW-1185">Reference proteome</keyword>
<dbReference type="RefSeq" id="WP_077448824.1">
    <property type="nucleotide sequence ID" value="NZ_FUGD01000086.1"/>
</dbReference>
<dbReference type="AlphaFoldDB" id="A0A1R4EG21"/>
<dbReference type="EMBL" id="FUGD01000086">
    <property type="protein sequence ID" value="SJM37428.1"/>
    <property type="molecule type" value="Genomic_DNA"/>
</dbReference>
<name>A0A1R4EG21_9GAMM</name>
<protein>
    <submittedName>
        <fullName evidence="1">Uncharacterized protein</fullName>
    </submittedName>
</protein>
<proteinExistence type="predicted"/>
<gene>
    <name evidence="1" type="ORF">A1019T_01400</name>
</gene>
<accession>A0A1R4EG21</accession>
<evidence type="ECO:0000313" key="1">
    <source>
        <dbReference type="EMBL" id="SJM37428.1"/>
    </source>
</evidence>
<dbReference type="OrthoDB" id="6698205at2"/>
<dbReference type="Proteomes" id="UP000188169">
    <property type="component" value="Unassembled WGS sequence"/>
</dbReference>
<sequence length="235" mass="27125">MSRRSAPFVAPEDIIQDPLSKEGKSLAKELLSTLQADIAAFRADQFPPDILQQVRDMPIYQGNKDEVAAYHKRWQPLIDRALQFYPAAYLPPDNLPLPASLEIPQFIYHVQRLHLTKTRAKESKNFGSVGALIEKCGEFTEAECLRLEKVFANDETARLVAHREFIDLRAYVFCKNDKGELLDPERIRFYRTGLIVHALPDFKIVDSRQKPRKRRNDAYSNPLADNGVWKVYKKR</sequence>
<evidence type="ECO:0000313" key="2">
    <source>
        <dbReference type="Proteomes" id="UP000188169"/>
    </source>
</evidence>
<organism evidence="1 2">
    <name type="scientific">Psychrobacter pasteurii</name>
    <dbReference type="NCBI Taxonomy" id="1945520"/>
    <lineage>
        <taxon>Bacteria</taxon>
        <taxon>Pseudomonadati</taxon>
        <taxon>Pseudomonadota</taxon>
        <taxon>Gammaproteobacteria</taxon>
        <taxon>Moraxellales</taxon>
        <taxon>Moraxellaceae</taxon>
        <taxon>Psychrobacter</taxon>
    </lineage>
</organism>